<feature type="domain" description="HTH araC/xylS-type" evidence="4">
    <location>
        <begin position="261"/>
        <end position="363"/>
    </location>
</feature>
<dbReference type="Pfam" id="PF14525">
    <property type="entry name" value="AraC_binding_2"/>
    <property type="match status" value="1"/>
</dbReference>
<protein>
    <submittedName>
        <fullName evidence="5">AraC family transcriptional regulator</fullName>
    </submittedName>
</protein>
<keyword evidence="3" id="KW-0804">Transcription</keyword>
<evidence type="ECO:0000313" key="5">
    <source>
        <dbReference type="EMBL" id="KAB7751995.1"/>
    </source>
</evidence>
<dbReference type="Pfam" id="PF12833">
    <property type="entry name" value="HTH_18"/>
    <property type="match status" value="1"/>
</dbReference>
<sequence>MTKTAEAPERLARLGFIDTRRTGNPVRSKIRSRGVPPALADREIFYTEDVREAARLIGQALAPARLAVSRNDVGFAATMNGVRLRTVSMLYLDLHVAASLEFPAMGNFYAVFMPMNGRVLCRHHDPDVEDREFEANTIRALVTSPGSALTMRLDDDTPLLLFRIEEQAMLEYLVRMRGRKLTKPLTFSPEFDLTTDVAVRWHAAVQLVHTEVFHKGSLLQGGYGISGLEDLLMNSLLLTQPSTYHDEFIRPSEKPVRPVVQAAMDYIDRNLGEAITMESIARNVHMSVRSIQQAFREELGVSPMTYVRDRRLERVHQELSDALPSDGVTVTDVAHRWGFHHLGSFASEYRKRWGTTPSETLRS</sequence>
<evidence type="ECO:0000256" key="1">
    <source>
        <dbReference type="ARBA" id="ARBA00023015"/>
    </source>
</evidence>
<dbReference type="EMBL" id="ANBP01000053">
    <property type="protein sequence ID" value="KAB7751995.1"/>
    <property type="molecule type" value="Genomic_DNA"/>
</dbReference>
<dbReference type="InterPro" id="IPR050204">
    <property type="entry name" value="AraC_XylS_family_regulators"/>
</dbReference>
<evidence type="ECO:0000313" key="6">
    <source>
        <dbReference type="Proteomes" id="UP000325690"/>
    </source>
</evidence>
<dbReference type="Gene3D" id="1.10.10.60">
    <property type="entry name" value="Homeodomain-like"/>
    <property type="match status" value="1"/>
</dbReference>
<keyword evidence="6" id="KW-1185">Reference proteome</keyword>
<dbReference type="InterPro" id="IPR018060">
    <property type="entry name" value="HTH_AraC"/>
</dbReference>
<dbReference type="GeneID" id="74304351"/>
<dbReference type="PANTHER" id="PTHR46796">
    <property type="entry name" value="HTH-TYPE TRANSCRIPTIONAL ACTIVATOR RHAS-RELATED"/>
    <property type="match status" value="1"/>
</dbReference>
<dbReference type="InterPro" id="IPR035418">
    <property type="entry name" value="AraC-bd_2"/>
</dbReference>
<dbReference type="SUPFAM" id="SSF46689">
    <property type="entry name" value="Homeodomain-like"/>
    <property type="match status" value="2"/>
</dbReference>
<gene>
    <name evidence="5" type="ORF">MPHL21000_22705</name>
</gene>
<dbReference type="InterPro" id="IPR009057">
    <property type="entry name" value="Homeodomain-like_sf"/>
</dbReference>
<keyword evidence="1" id="KW-0805">Transcription regulation</keyword>
<dbReference type="GO" id="GO:0043565">
    <property type="term" value="F:sequence-specific DNA binding"/>
    <property type="evidence" value="ECO:0007669"/>
    <property type="project" value="InterPro"/>
</dbReference>
<organism evidence="5 6">
    <name type="scientific">Mycolicibacterium phlei DSM 43239 = CCUG 21000</name>
    <dbReference type="NCBI Taxonomy" id="1226750"/>
    <lineage>
        <taxon>Bacteria</taxon>
        <taxon>Bacillati</taxon>
        <taxon>Actinomycetota</taxon>
        <taxon>Actinomycetes</taxon>
        <taxon>Mycobacteriales</taxon>
        <taxon>Mycobacteriaceae</taxon>
        <taxon>Mycolicibacterium</taxon>
    </lineage>
</organism>
<evidence type="ECO:0000259" key="4">
    <source>
        <dbReference type="PROSITE" id="PS01124"/>
    </source>
</evidence>
<name>A0A5N5UQZ7_MYCPH</name>
<reference evidence="5 6" key="1">
    <citation type="submission" date="2012-10" db="EMBL/GenBank/DDBJ databases">
        <title>The draft sequence of the Mycobacterium pheli genome.</title>
        <authorList>
            <person name="Pettersson B.M.F."/>
            <person name="Das S."/>
            <person name="Dasgupta S."/>
            <person name="Bhattacharya A."/>
            <person name="Kirsebom L.A."/>
        </authorList>
    </citation>
    <scope>NUCLEOTIDE SEQUENCE [LARGE SCALE GENOMIC DNA]</scope>
    <source>
        <strain evidence="5 6">CCUG 21000</strain>
    </source>
</reference>
<dbReference type="AlphaFoldDB" id="A0A5N5UQZ7"/>
<dbReference type="Proteomes" id="UP000325690">
    <property type="component" value="Unassembled WGS sequence"/>
</dbReference>
<accession>A0A5N5UQZ7</accession>
<dbReference type="GO" id="GO:0003700">
    <property type="term" value="F:DNA-binding transcription factor activity"/>
    <property type="evidence" value="ECO:0007669"/>
    <property type="project" value="InterPro"/>
</dbReference>
<evidence type="ECO:0000256" key="3">
    <source>
        <dbReference type="ARBA" id="ARBA00023163"/>
    </source>
</evidence>
<proteinExistence type="predicted"/>
<dbReference type="RefSeq" id="WP_061481088.1">
    <property type="nucleotide sequence ID" value="NZ_ANBO01000044.1"/>
</dbReference>
<keyword evidence="2" id="KW-0238">DNA-binding</keyword>
<dbReference type="PROSITE" id="PS01124">
    <property type="entry name" value="HTH_ARAC_FAMILY_2"/>
    <property type="match status" value="1"/>
</dbReference>
<dbReference type="PANTHER" id="PTHR46796:SF12">
    <property type="entry name" value="HTH-TYPE DNA-BINDING TRANSCRIPTIONAL ACTIVATOR EUTR"/>
    <property type="match status" value="1"/>
</dbReference>
<evidence type="ECO:0000256" key="2">
    <source>
        <dbReference type="ARBA" id="ARBA00023125"/>
    </source>
</evidence>
<dbReference type="SMART" id="SM00342">
    <property type="entry name" value="HTH_ARAC"/>
    <property type="match status" value="1"/>
</dbReference>
<comment type="caution">
    <text evidence="5">The sequence shown here is derived from an EMBL/GenBank/DDBJ whole genome shotgun (WGS) entry which is preliminary data.</text>
</comment>